<feature type="region of interest" description="Disordered" evidence="1">
    <location>
        <begin position="403"/>
        <end position="431"/>
    </location>
</feature>
<evidence type="ECO:0000259" key="3">
    <source>
        <dbReference type="PROSITE" id="PS50076"/>
    </source>
</evidence>
<keyword evidence="2" id="KW-0472">Membrane</keyword>
<evidence type="ECO:0000256" key="2">
    <source>
        <dbReference type="SAM" id="Phobius"/>
    </source>
</evidence>
<feature type="domain" description="J" evidence="3">
    <location>
        <begin position="444"/>
        <end position="511"/>
    </location>
</feature>
<protein>
    <recommendedName>
        <fullName evidence="3">J domain-containing protein</fullName>
    </recommendedName>
</protein>
<feature type="transmembrane region" description="Helical" evidence="2">
    <location>
        <begin position="301"/>
        <end position="323"/>
    </location>
</feature>
<dbReference type="InterPro" id="IPR036869">
    <property type="entry name" value="J_dom_sf"/>
</dbReference>
<accession>A0A4S4D4Q3</accession>
<dbReference type="Pfam" id="PF00226">
    <property type="entry name" value="DnaJ"/>
    <property type="match status" value="1"/>
</dbReference>
<dbReference type="AlphaFoldDB" id="A0A4S4D4Q3"/>
<evidence type="ECO:0000313" key="4">
    <source>
        <dbReference type="EMBL" id="THF96813.1"/>
    </source>
</evidence>
<dbReference type="SUPFAM" id="SSF46565">
    <property type="entry name" value="Chaperone J-domain"/>
    <property type="match status" value="1"/>
</dbReference>
<dbReference type="SMART" id="SM00271">
    <property type="entry name" value="DnaJ"/>
    <property type="match status" value="1"/>
</dbReference>
<evidence type="ECO:0000313" key="5">
    <source>
        <dbReference type="Proteomes" id="UP000306102"/>
    </source>
</evidence>
<feature type="compositionally biased region" description="Basic residues" evidence="1">
    <location>
        <begin position="733"/>
        <end position="743"/>
    </location>
</feature>
<name>A0A4S4D4Q3_CAMSN</name>
<dbReference type="PRINTS" id="PR00625">
    <property type="entry name" value="JDOMAIN"/>
</dbReference>
<comment type="caution">
    <text evidence="4">The sequence shown here is derived from an EMBL/GenBank/DDBJ whole genome shotgun (WGS) entry which is preliminary data.</text>
</comment>
<dbReference type="InterPro" id="IPR018253">
    <property type="entry name" value="DnaJ_domain_CS"/>
</dbReference>
<feature type="compositionally biased region" description="Polar residues" evidence="1">
    <location>
        <begin position="54"/>
        <end position="64"/>
    </location>
</feature>
<dbReference type="PANTHER" id="PTHR45270">
    <property type="entry name" value="OS03G0832900 PROTEIN"/>
    <property type="match status" value="1"/>
</dbReference>
<feature type="compositionally biased region" description="Polar residues" evidence="1">
    <location>
        <begin position="420"/>
        <end position="429"/>
    </location>
</feature>
<dbReference type="PANTHER" id="PTHR45270:SF4">
    <property type="entry name" value="CHAPERONE DNAJ-DOMAIN SUPERFAMILY PROTEIN"/>
    <property type="match status" value="1"/>
</dbReference>
<evidence type="ECO:0000256" key="1">
    <source>
        <dbReference type="SAM" id="MobiDB-lite"/>
    </source>
</evidence>
<reference evidence="4 5" key="1">
    <citation type="journal article" date="2018" name="Proc. Natl. Acad. Sci. U.S.A.">
        <title>Draft genome sequence of Camellia sinensis var. sinensis provides insights into the evolution of the tea genome and tea quality.</title>
        <authorList>
            <person name="Wei C."/>
            <person name="Yang H."/>
            <person name="Wang S."/>
            <person name="Zhao J."/>
            <person name="Liu C."/>
            <person name="Gao L."/>
            <person name="Xia E."/>
            <person name="Lu Y."/>
            <person name="Tai Y."/>
            <person name="She G."/>
            <person name="Sun J."/>
            <person name="Cao H."/>
            <person name="Tong W."/>
            <person name="Gao Q."/>
            <person name="Li Y."/>
            <person name="Deng W."/>
            <person name="Jiang X."/>
            <person name="Wang W."/>
            <person name="Chen Q."/>
            <person name="Zhang S."/>
            <person name="Li H."/>
            <person name="Wu J."/>
            <person name="Wang P."/>
            <person name="Li P."/>
            <person name="Shi C."/>
            <person name="Zheng F."/>
            <person name="Jian J."/>
            <person name="Huang B."/>
            <person name="Shan D."/>
            <person name="Shi M."/>
            <person name="Fang C."/>
            <person name="Yue Y."/>
            <person name="Li F."/>
            <person name="Li D."/>
            <person name="Wei S."/>
            <person name="Han B."/>
            <person name="Jiang C."/>
            <person name="Yin Y."/>
            <person name="Xia T."/>
            <person name="Zhang Z."/>
            <person name="Bennetzen J.L."/>
            <person name="Zhao S."/>
            <person name="Wan X."/>
        </authorList>
    </citation>
    <scope>NUCLEOTIDE SEQUENCE [LARGE SCALE GENOMIC DNA]</scope>
    <source>
        <strain evidence="5">cv. Shuchazao</strain>
        <tissue evidence="4">Leaf</tissue>
    </source>
</reference>
<feature type="transmembrane region" description="Helical" evidence="2">
    <location>
        <begin position="214"/>
        <end position="233"/>
    </location>
</feature>
<feature type="transmembrane region" description="Helical" evidence="2">
    <location>
        <begin position="272"/>
        <end position="295"/>
    </location>
</feature>
<organism evidence="4 5">
    <name type="scientific">Camellia sinensis var. sinensis</name>
    <name type="common">China tea</name>
    <dbReference type="NCBI Taxonomy" id="542762"/>
    <lineage>
        <taxon>Eukaryota</taxon>
        <taxon>Viridiplantae</taxon>
        <taxon>Streptophyta</taxon>
        <taxon>Embryophyta</taxon>
        <taxon>Tracheophyta</taxon>
        <taxon>Spermatophyta</taxon>
        <taxon>Magnoliopsida</taxon>
        <taxon>eudicotyledons</taxon>
        <taxon>Gunneridae</taxon>
        <taxon>Pentapetalae</taxon>
        <taxon>asterids</taxon>
        <taxon>Ericales</taxon>
        <taxon>Theaceae</taxon>
        <taxon>Camellia</taxon>
    </lineage>
</organism>
<dbReference type="CDD" id="cd06257">
    <property type="entry name" value="DnaJ"/>
    <property type="match status" value="1"/>
</dbReference>
<feature type="compositionally biased region" description="Polar residues" evidence="1">
    <location>
        <begin position="1"/>
        <end position="21"/>
    </location>
</feature>
<dbReference type="PROSITE" id="PS00636">
    <property type="entry name" value="DNAJ_1"/>
    <property type="match status" value="1"/>
</dbReference>
<feature type="region of interest" description="Disordered" evidence="1">
    <location>
        <begin position="703"/>
        <end position="743"/>
    </location>
</feature>
<dbReference type="Gene3D" id="1.10.287.110">
    <property type="entry name" value="DnaJ domain"/>
    <property type="match status" value="1"/>
</dbReference>
<feature type="transmembrane region" description="Helical" evidence="2">
    <location>
        <begin position="330"/>
        <end position="347"/>
    </location>
</feature>
<feature type="region of interest" description="Disordered" evidence="1">
    <location>
        <begin position="1"/>
        <end position="153"/>
    </location>
</feature>
<feature type="compositionally biased region" description="Polar residues" evidence="1">
    <location>
        <begin position="128"/>
        <end position="145"/>
    </location>
</feature>
<dbReference type="InterPro" id="IPR032843">
    <property type="entry name" value="Jiv"/>
</dbReference>
<dbReference type="Pfam" id="PF14901">
    <property type="entry name" value="Jiv90"/>
    <property type="match status" value="1"/>
</dbReference>
<feature type="transmembrane region" description="Helical" evidence="2">
    <location>
        <begin position="245"/>
        <end position="265"/>
    </location>
</feature>
<keyword evidence="2" id="KW-1133">Transmembrane helix</keyword>
<sequence length="743" mass="82218">MARKGSQQKNGLDRNSSSNKKGVSDSGCALPNTKKRGKVSQGKVVGGEELPNGNHPSVPSSESVNETDHIGDENKSKQKSRKLMRKEKQGMSVTQGVEQLVPCDSNSGDSVENLPTMEASGSRDENGTPPNSNHGSMYSKSSFGHSPNGLHTDDTMGNFESDTVVGHLSASALSIFKGATEWLERQKPLFITLTANMSNAACFVRKKVEHAYPIVLRWLMYFGNIMLLLSMVWLDSALRGIDSFLHMGTTSFFSIIWCSILSIIAMIGMFKFAVVLVVTALVGLLVGFTIAILLIGISGIVFLWFCGSFWTTGLVICSGGLAFMLSHERLALLITTSYSIYCAWTYVGWLGLLLALNLSFISSDALIYFLKNNMNEHRRPHRATEQTAGKQGQSGFFYSEPEFSCPETGSGPSADRSPGIPSTSGTDSEITSEDEVVRLLNCTDHYSVLGLSRYENVDVSILKREYRKKAMLVHPDKNMGNEKAVEAFKKLQNAYEVLLDSLKRKEYDDELRREDLLNCFRRCFRRFQNASQKNGRHKFFASGFARTDADGEDPLVEARQISCRKCGNFHIWFHTKKSKSTARWCQDCKDFHQAKDGDGWLEQSSQPLLFGILQKVDPPRAYVCADGKIYDATEWYICQGMRCPANSHKPSFHVNPSLTAKHNNGKGTSSGQRGGAMPSSNLEEGMTEEEFFEWLQNAAQAGMFDDFPGSTSSESPSTRPGNFSKSAGSSSGSKRKKKGKKQW</sequence>
<dbReference type="STRING" id="542762.A0A4S4D4Q3"/>
<dbReference type="Proteomes" id="UP000306102">
    <property type="component" value="Unassembled WGS sequence"/>
</dbReference>
<keyword evidence="5" id="KW-1185">Reference proteome</keyword>
<dbReference type="EMBL" id="SDRB02012727">
    <property type="protein sequence ID" value="THF96813.1"/>
    <property type="molecule type" value="Genomic_DNA"/>
</dbReference>
<proteinExistence type="predicted"/>
<dbReference type="PROSITE" id="PS50076">
    <property type="entry name" value="DNAJ_2"/>
    <property type="match status" value="1"/>
</dbReference>
<dbReference type="InterPro" id="IPR001623">
    <property type="entry name" value="DnaJ_domain"/>
</dbReference>
<feature type="region of interest" description="Disordered" evidence="1">
    <location>
        <begin position="654"/>
        <end position="686"/>
    </location>
</feature>
<keyword evidence="2" id="KW-0812">Transmembrane</keyword>
<feature type="compositionally biased region" description="Polar residues" evidence="1">
    <location>
        <begin position="654"/>
        <end position="671"/>
    </location>
</feature>
<gene>
    <name evidence="4" type="ORF">TEA_000673</name>
</gene>
<feature type="compositionally biased region" description="Polar residues" evidence="1">
    <location>
        <begin position="709"/>
        <end position="723"/>
    </location>
</feature>
<feature type="compositionally biased region" description="Basic and acidic residues" evidence="1">
    <location>
        <begin position="66"/>
        <end position="76"/>
    </location>
</feature>